<dbReference type="AlphaFoldDB" id="A0A0G0TZV9"/>
<proteinExistence type="predicted"/>
<feature type="region of interest" description="Disordered" evidence="3">
    <location>
        <begin position="458"/>
        <end position="479"/>
    </location>
</feature>
<evidence type="ECO:0000256" key="3">
    <source>
        <dbReference type="SAM" id="MobiDB-lite"/>
    </source>
</evidence>
<name>A0A0G0TZV9_9BACT</name>
<evidence type="ECO:0000313" key="6">
    <source>
        <dbReference type="Proteomes" id="UP000034601"/>
    </source>
</evidence>
<evidence type="ECO:0000259" key="4">
    <source>
        <dbReference type="SMART" id="SM00560"/>
    </source>
</evidence>
<dbReference type="InterPro" id="IPR006558">
    <property type="entry name" value="LamG-like"/>
</dbReference>
<feature type="domain" description="LamG-like jellyroll fold" evidence="4">
    <location>
        <begin position="34"/>
        <end position="163"/>
    </location>
</feature>
<accession>A0A0G0TZV9</accession>
<keyword evidence="2" id="KW-1015">Disulfide bond</keyword>
<evidence type="ECO:0000256" key="1">
    <source>
        <dbReference type="ARBA" id="ARBA00022729"/>
    </source>
</evidence>
<sequence length="887" mass="93723">MFNLKIFTFGFLWVLGFVIWNLLTPSPALATNSGIFSMELWVKPTSSIASQALVGKSEELRMFTDSSGFVGCQIKTTTWQTAVTSSTAITLNRWTHVACTYDKINLKISVNGVQTGSQALTTLPDDTSAVFKIGQDDSASTPYSNLTGVVDGFEFYNYALTSKQIVSDMNAGHPAVGSPLGSAVGYWKFDEGADNKCSGGTNDVCNSGSGGSALDGAESGMAVPATSTSGWTNSGKFGKALSFDGSNDFIVVSDNAALNPTTAITASTWINISSYPASDKTILAKGNWAAAATAAYELYLGSSGSILKFRFVNSSSSVNCDSGGVTVNPAIPLNTWTHIIATYDGTNCKLFINGINKYTVNTGIQTLKDEANNLNIGRRPDAVQYFAGSIDEVKIYDYALTSDEVKTEYNRGSSLVLGAAGNNSSYQPQAANQEYCIPGDTTSCAAPVGRWDLEEGTGTAVNDTSGNGKTGTWAGTGSHWTTGKMGKGGNFNGSDDLVDTSNNPYSNSQISSGAIEAWVKTTSNLAATKLIADIEGYANINISSTGKAMGCSDGVCTFATSTTSVNDGNWHHLVVVWSGTSYTRIFVDGKQEDSKTPTAAPAPDNTNRPFRIGAHSAGGAPFTGQIDSVKVFGYARSAAQIAWDYNRGKPVGWWKMDECQGTVANDSSGNSNTGTITATSTLGTCTTSSTFWGGSGGTGAGKRNYAPTFNGTGDYISVSNNSSLNPTNFTISTWIKPTTVSTDYIVSKQDYASNQTYGYSFYINSSSKLQLRLGNQLNQWRDAADTGASIGTGSWIYVSVSWDGTNASFYQNGILTSTIAPNNSGAMVNSSNTLNIGRWWTTFDGGINYFNGQIDDVKIFNYALTATQVKDIYNSGAVNFGPLTGSP</sequence>
<dbReference type="CDD" id="cd00110">
    <property type="entry name" value="LamG"/>
    <property type="match status" value="1"/>
</dbReference>
<gene>
    <name evidence="5" type="ORF">UU29_C0014G0011</name>
</gene>
<dbReference type="PANTHER" id="PTHR47635">
    <property type="entry name" value="CUB DOMAIN-CONTAINING PROTEIN"/>
    <property type="match status" value="1"/>
</dbReference>
<dbReference type="InterPro" id="IPR001791">
    <property type="entry name" value="Laminin_G"/>
</dbReference>
<dbReference type="Pfam" id="PF13385">
    <property type="entry name" value="Laminin_G_3"/>
    <property type="match status" value="4"/>
</dbReference>
<evidence type="ECO:0000313" key="5">
    <source>
        <dbReference type="EMBL" id="KKR82378.1"/>
    </source>
</evidence>
<feature type="domain" description="LamG-like jellyroll fold" evidence="4">
    <location>
        <begin position="262"/>
        <end position="403"/>
    </location>
</feature>
<keyword evidence="1" id="KW-0732">Signal</keyword>
<dbReference type="Gene3D" id="2.60.120.200">
    <property type="match status" value="4"/>
</dbReference>
<organism evidence="5 6">
    <name type="scientific">Candidatus Daviesbacteria bacterium GW2011_GWA2_40_9</name>
    <dbReference type="NCBI Taxonomy" id="1618424"/>
    <lineage>
        <taxon>Bacteria</taxon>
        <taxon>Candidatus Daviesiibacteriota</taxon>
    </lineage>
</organism>
<dbReference type="EMBL" id="LCAB01000014">
    <property type="protein sequence ID" value="KKR82378.1"/>
    <property type="molecule type" value="Genomic_DNA"/>
</dbReference>
<feature type="domain" description="LamG-like jellyroll fold" evidence="4">
    <location>
        <begin position="511"/>
        <end position="639"/>
    </location>
</feature>
<dbReference type="SMART" id="SM00560">
    <property type="entry name" value="LamGL"/>
    <property type="match status" value="4"/>
</dbReference>
<protein>
    <recommendedName>
        <fullName evidence="4">LamG-like jellyroll fold domain-containing protein</fullName>
    </recommendedName>
</protein>
<dbReference type="PANTHER" id="PTHR47635:SF2">
    <property type="entry name" value="LAMG-LIKE JELLYROLL FOLD DOMAIN-CONTAINING PROTEIN"/>
    <property type="match status" value="1"/>
</dbReference>
<dbReference type="InterPro" id="IPR013320">
    <property type="entry name" value="ConA-like_dom_sf"/>
</dbReference>
<dbReference type="Proteomes" id="UP000034601">
    <property type="component" value="Unassembled WGS sequence"/>
</dbReference>
<feature type="region of interest" description="Disordered" evidence="3">
    <location>
        <begin position="591"/>
        <end position="614"/>
    </location>
</feature>
<feature type="domain" description="LamG-like jellyroll fold" evidence="4">
    <location>
        <begin position="727"/>
        <end position="867"/>
    </location>
</feature>
<evidence type="ECO:0000256" key="2">
    <source>
        <dbReference type="ARBA" id="ARBA00023157"/>
    </source>
</evidence>
<comment type="caution">
    <text evidence="5">The sequence shown here is derived from an EMBL/GenBank/DDBJ whole genome shotgun (WGS) entry which is preliminary data.</text>
</comment>
<reference evidence="5 6" key="1">
    <citation type="journal article" date="2015" name="Nature">
        <title>rRNA introns, odd ribosomes, and small enigmatic genomes across a large radiation of phyla.</title>
        <authorList>
            <person name="Brown C.T."/>
            <person name="Hug L.A."/>
            <person name="Thomas B.C."/>
            <person name="Sharon I."/>
            <person name="Castelle C.J."/>
            <person name="Singh A."/>
            <person name="Wilkins M.J."/>
            <person name="Williams K.H."/>
            <person name="Banfield J.F."/>
        </authorList>
    </citation>
    <scope>NUCLEOTIDE SEQUENCE [LARGE SCALE GENOMIC DNA]</scope>
</reference>
<dbReference type="SUPFAM" id="SSF49899">
    <property type="entry name" value="Concanavalin A-like lectins/glucanases"/>
    <property type="match status" value="4"/>
</dbReference>